<name>A0A1G6KGA3_9FIRM</name>
<dbReference type="AlphaFoldDB" id="A0A1G6KGA3"/>
<protein>
    <submittedName>
        <fullName evidence="2">Uncharacterized protein</fullName>
    </submittedName>
</protein>
<dbReference type="Proteomes" id="UP000198943">
    <property type="component" value="Unassembled WGS sequence"/>
</dbReference>
<proteinExistence type="predicted"/>
<sequence length="75" mass="8460">MFDALHTIIGPNPDPWPFPKHKWTMKDILIAAVLYLTFLILTKGVAASTAFAMASKKYNISEDELRKAAKEQPWA</sequence>
<organism evidence="2 3">
    <name type="scientific">Succiniclasticum ruminis</name>
    <dbReference type="NCBI Taxonomy" id="40841"/>
    <lineage>
        <taxon>Bacteria</taxon>
        <taxon>Bacillati</taxon>
        <taxon>Bacillota</taxon>
        <taxon>Negativicutes</taxon>
        <taxon>Acidaminococcales</taxon>
        <taxon>Acidaminococcaceae</taxon>
        <taxon>Succiniclasticum</taxon>
    </lineage>
</organism>
<evidence type="ECO:0000256" key="1">
    <source>
        <dbReference type="SAM" id="Phobius"/>
    </source>
</evidence>
<gene>
    <name evidence="2" type="ORF">SAMN04487864_104245</name>
</gene>
<reference evidence="3" key="1">
    <citation type="submission" date="2016-10" db="EMBL/GenBank/DDBJ databases">
        <authorList>
            <person name="Varghese N."/>
            <person name="Submissions S."/>
        </authorList>
    </citation>
    <scope>NUCLEOTIDE SEQUENCE [LARGE SCALE GENOMIC DNA]</scope>
    <source>
        <strain evidence="3">DSM 11005</strain>
    </source>
</reference>
<dbReference type="EMBL" id="FMYW01000004">
    <property type="protein sequence ID" value="SDC29878.1"/>
    <property type="molecule type" value="Genomic_DNA"/>
</dbReference>
<keyword evidence="3" id="KW-1185">Reference proteome</keyword>
<keyword evidence="1" id="KW-1133">Transmembrane helix</keyword>
<keyword evidence="1" id="KW-0472">Membrane</keyword>
<dbReference type="RefSeq" id="WP_093729913.1">
    <property type="nucleotide sequence ID" value="NZ_FMYW01000004.1"/>
</dbReference>
<keyword evidence="1" id="KW-0812">Transmembrane</keyword>
<evidence type="ECO:0000313" key="3">
    <source>
        <dbReference type="Proteomes" id="UP000198943"/>
    </source>
</evidence>
<evidence type="ECO:0000313" key="2">
    <source>
        <dbReference type="EMBL" id="SDC29878.1"/>
    </source>
</evidence>
<accession>A0A1G6KGA3</accession>
<feature type="transmembrane region" description="Helical" evidence="1">
    <location>
        <begin position="28"/>
        <end position="52"/>
    </location>
</feature>